<organism evidence="1 2">
    <name type="scientific">Novipirellula artificiosorum</name>
    <dbReference type="NCBI Taxonomy" id="2528016"/>
    <lineage>
        <taxon>Bacteria</taxon>
        <taxon>Pseudomonadati</taxon>
        <taxon>Planctomycetota</taxon>
        <taxon>Planctomycetia</taxon>
        <taxon>Pirellulales</taxon>
        <taxon>Pirellulaceae</taxon>
        <taxon>Novipirellula</taxon>
    </lineage>
</organism>
<accession>A0A5C6E4W5</accession>
<keyword evidence="2" id="KW-1185">Reference proteome</keyword>
<gene>
    <name evidence="1" type="ORF">Poly41_04950</name>
</gene>
<dbReference type="AlphaFoldDB" id="A0A5C6E4W5"/>
<reference evidence="1 2" key="1">
    <citation type="submission" date="2019-02" db="EMBL/GenBank/DDBJ databases">
        <title>Deep-cultivation of Planctomycetes and their phenomic and genomic characterization uncovers novel biology.</title>
        <authorList>
            <person name="Wiegand S."/>
            <person name="Jogler M."/>
            <person name="Boedeker C."/>
            <person name="Pinto D."/>
            <person name="Vollmers J."/>
            <person name="Rivas-Marin E."/>
            <person name="Kohn T."/>
            <person name="Peeters S.H."/>
            <person name="Heuer A."/>
            <person name="Rast P."/>
            <person name="Oberbeckmann S."/>
            <person name="Bunk B."/>
            <person name="Jeske O."/>
            <person name="Meyerdierks A."/>
            <person name="Storesund J.E."/>
            <person name="Kallscheuer N."/>
            <person name="Luecker S."/>
            <person name="Lage O.M."/>
            <person name="Pohl T."/>
            <person name="Merkel B.J."/>
            <person name="Hornburger P."/>
            <person name="Mueller R.-W."/>
            <person name="Bruemmer F."/>
            <person name="Labrenz M."/>
            <person name="Spormann A.M."/>
            <person name="Op Den Camp H."/>
            <person name="Overmann J."/>
            <person name="Amann R."/>
            <person name="Jetten M.S.M."/>
            <person name="Mascher T."/>
            <person name="Medema M.H."/>
            <person name="Devos D.P."/>
            <person name="Kaster A.-K."/>
            <person name="Ovreas L."/>
            <person name="Rohde M."/>
            <person name="Galperin M.Y."/>
            <person name="Jogler C."/>
        </authorList>
    </citation>
    <scope>NUCLEOTIDE SEQUENCE [LARGE SCALE GENOMIC DNA]</scope>
    <source>
        <strain evidence="1 2">Poly41</strain>
    </source>
</reference>
<dbReference type="EMBL" id="SJPV01000001">
    <property type="protein sequence ID" value="TWU42199.1"/>
    <property type="molecule type" value="Genomic_DNA"/>
</dbReference>
<protein>
    <submittedName>
        <fullName evidence="1">Uncharacterized protein</fullName>
    </submittedName>
</protein>
<name>A0A5C6E4W5_9BACT</name>
<evidence type="ECO:0000313" key="1">
    <source>
        <dbReference type="EMBL" id="TWU42199.1"/>
    </source>
</evidence>
<proteinExistence type="predicted"/>
<dbReference type="Proteomes" id="UP000319143">
    <property type="component" value="Unassembled WGS sequence"/>
</dbReference>
<comment type="caution">
    <text evidence="1">The sequence shown here is derived from an EMBL/GenBank/DDBJ whole genome shotgun (WGS) entry which is preliminary data.</text>
</comment>
<evidence type="ECO:0000313" key="2">
    <source>
        <dbReference type="Proteomes" id="UP000319143"/>
    </source>
</evidence>
<sequence>MLLEIFTRTASFGSSLQVHYERPGGRFTEICPVNLGLSGKALAAHEVARSS</sequence>